<sequence length="78" mass="9011">MRRWMLVGFATLCTLRCWQTRCQPSKFTKVGQRNQRSCGIGTITVVARKPKTIHVVGAFYTGEDVMGVFKYFSRYDLL</sequence>
<accession>A0ACB6Z2I4</accession>
<organism evidence="1 2">
    <name type="scientific">Thelephora ganbajun</name>
    <name type="common">Ganba fungus</name>
    <dbReference type="NCBI Taxonomy" id="370292"/>
    <lineage>
        <taxon>Eukaryota</taxon>
        <taxon>Fungi</taxon>
        <taxon>Dikarya</taxon>
        <taxon>Basidiomycota</taxon>
        <taxon>Agaricomycotina</taxon>
        <taxon>Agaricomycetes</taxon>
        <taxon>Thelephorales</taxon>
        <taxon>Thelephoraceae</taxon>
        <taxon>Thelephora</taxon>
    </lineage>
</organism>
<protein>
    <submittedName>
        <fullName evidence="1">Uncharacterized protein</fullName>
    </submittedName>
</protein>
<reference evidence="1" key="1">
    <citation type="submission" date="2019-10" db="EMBL/GenBank/DDBJ databases">
        <authorList>
            <consortium name="DOE Joint Genome Institute"/>
            <person name="Kuo A."/>
            <person name="Miyauchi S."/>
            <person name="Kiss E."/>
            <person name="Drula E."/>
            <person name="Kohler A."/>
            <person name="Sanchez-Garcia M."/>
            <person name="Andreopoulos B."/>
            <person name="Barry K.W."/>
            <person name="Bonito G."/>
            <person name="Buee M."/>
            <person name="Carver A."/>
            <person name="Chen C."/>
            <person name="Cichocki N."/>
            <person name="Clum A."/>
            <person name="Culley D."/>
            <person name="Crous P.W."/>
            <person name="Fauchery L."/>
            <person name="Girlanda M."/>
            <person name="Hayes R."/>
            <person name="Keri Z."/>
            <person name="Labutti K."/>
            <person name="Lipzen A."/>
            <person name="Lombard V."/>
            <person name="Magnuson J."/>
            <person name="Maillard F."/>
            <person name="Morin E."/>
            <person name="Murat C."/>
            <person name="Nolan M."/>
            <person name="Ohm R."/>
            <person name="Pangilinan J."/>
            <person name="Pereira M."/>
            <person name="Perotto S."/>
            <person name="Peter M."/>
            <person name="Riley R."/>
            <person name="Sitrit Y."/>
            <person name="Stielow B."/>
            <person name="Szollosi G."/>
            <person name="Zifcakova L."/>
            <person name="Stursova M."/>
            <person name="Spatafora J.W."/>
            <person name="Tedersoo L."/>
            <person name="Vaario L.-M."/>
            <person name="Yamada A."/>
            <person name="Yan M."/>
            <person name="Wang P."/>
            <person name="Xu J."/>
            <person name="Bruns T."/>
            <person name="Baldrian P."/>
            <person name="Vilgalys R."/>
            <person name="Henrissat B."/>
            <person name="Grigoriev I.V."/>
            <person name="Hibbett D."/>
            <person name="Nagy L.G."/>
            <person name="Martin F.M."/>
        </authorList>
    </citation>
    <scope>NUCLEOTIDE SEQUENCE</scope>
    <source>
        <strain evidence="1">P2</strain>
    </source>
</reference>
<reference evidence="1" key="2">
    <citation type="journal article" date="2020" name="Nat. Commun.">
        <title>Large-scale genome sequencing of mycorrhizal fungi provides insights into the early evolution of symbiotic traits.</title>
        <authorList>
            <person name="Miyauchi S."/>
            <person name="Kiss E."/>
            <person name="Kuo A."/>
            <person name="Drula E."/>
            <person name="Kohler A."/>
            <person name="Sanchez-Garcia M."/>
            <person name="Morin E."/>
            <person name="Andreopoulos B."/>
            <person name="Barry K.W."/>
            <person name="Bonito G."/>
            <person name="Buee M."/>
            <person name="Carver A."/>
            <person name="Chen C."/>
            <person name="Cichocki N."/>
            <person name="Clum A."/>
            <person name="Culley D."/>
            <person name="Crous P.W."/>
            <person name="Fauchery L."/>
            <person name="Girlanda M."/>
            <person name="Hayes R.D."/>
            <person name="Keri Z."/>
            <person name="LaButti K."/>
            <person name="Lipzen A."/>
            <person name="Lombard V."/>
            <person name="Magnuson J."/>
            <person name="Maillard F."/>
            <person name="Murat C."/>
            <person name="Nolan M."/>
            <person name="Ohm R.A."/>
            <person name="Pangilinan J."/>
            <person name="Pereira M.F."/>
            <person name="Perotto S."/>
            <person name="Peter M."/>
            <person name="Pfister S."/>
            <person name="Riley R."/>
            <person name="Sitrit Y."/>
            <person name="Stielow J.B."/>
            <person name="Szollosi G."/>
            <person name="Zifcakova L."/>
            <person name="Stursova M."/>
            <person name="Spatafora J.W."/>
            <person name="Tedersoo L."/>
            <person name="Vaario L.M."/>
            <person name="Yamada A."/>
            <person name="Yan M."/>
            <person name="Wang P."/>
            <person name="Xu J."/>
            <person name="Bruns T."/>
            <person name="Baldrian P."/>
            <person name="Vilgalys R."/>
            <person name="Dunand C."/>
            <person name="Henrissat B."/>
            <person name="Grigoriev I.V."/>
            <person name="Hibbett D."/>
            <person name="Nagy L.G."/>
            <person name="Martin F.M."/>
        </authorList>
    </citation>
    <scope>NUCLEOTIDE SEQUENCE</scope>
    <source>
        <strain evidence="1">P2</strain>
    </source>
</reference>
<gene>
    <name evidence="1" type="ORF">BDM02DRAFT_3123101</name>
</gene>
<evidence type="ECO:0000313" key="2">
    <source>
        <dbReference type="Proteomes" id="UP000886501"/>
    </source>
</evidence>
<keyword evidence="2" id="KW-1185">Reference proteome</keyword>
<proteinExistence type="predicted"/>
<comment type="caution">
    <text evidence="1">The sequence shown here is derived from an EMBL/GenBank/DDBJ whole genome shotgun (WGS) entry which is preliminary data.</text>
</comment>
<name>A0ACB6Z2I4_THEGA</name>
<evidence type="ECO:0000313" key="1">
    <source>
        <dbReference type="EMBL" id="KAF9643668.1"/>
    </source>
</evidence>
<dbReference type="EMBL" id="MU118196">
    <property type="protein sequence ID" value="KAF9643668.1"/>
    <property type="molecule type" value="Genomic_DNA"/>
</dbReference>
<dbReference type="Proteomes" id="UP000886501">
    <property type="component" value="Unassembled WGS sequence"/>
</dbReference>